<feature type="transmembrane region" description="Helical" evidence="1">
    <location>
        <begin position="27"/>
        <end position="49"/>
    </location>
</feature>
<protein>
    <submittedName>
        <fullName evidence="2">TM101 protein</fullName>
    </submittedName>
</protein>
<feature type="non-terminal residue" evidence="2">
    <location>
        <position position="1"/>
    </location>
</feature>
<dbReference type="EMBL" id="VZTS01026306">
    <property type="protein sequence ID" value="NXT57282.1"/>
    <property type="molecule type" value="Genomic_DNA"/>
</dbReference>
<keyword evidence="3" id="KW-1185">Reference proteome</keyword>
<feature type="transmembrane region" description="Helical" evidence="1">
    <location>
        <begin position="91"/>
        <end position="113"/>
    </location>
</feature>
<sequence length="170" mass="18685">ALQLAVATYAAHVGGHVHYGDWLKVRMYSRTIAIIGGFLILASGAGELYRQKPRSRSLQSTGQVFLGIYLICQHSKEDRLAYLNHLLGGELALQLLFILYGLLALAFLSGYYVRAAAQVLAVLLPLAILLIDGNIGYWHDSRRVEFWNQMKLIGQNVGIFGAVVILATDG</sequence>
<dbReference type="InterPro" id="IPR029371">
    <property type="entry name" value="TMEM101"/>
</dbReference>
<evidence type="ECO:0000313" key="2">
    <source>
        <dbReference type="EMBL" id="NXT57282.1"/>
    </source>
</evidence>
<keyword evidence="1" id="KW-0472">Membrane</keyword>
<dbReference type="Proteomes" id="UP000519225">
    <property type="component" value="Unassembled WGS sequence"/>
</dbReference>
<proteinExistence type="predicted"/>
<reference evidence="2 3" key="1">
    <citation type="submission" date="2019-09" db="EMBL/GenBank/DDBJ databases">
        <title>Bird 10,000 Genomes (B10K) Project - Family phase.</title>
        <authorList>
            <person name="Zhang G."/>
        </authorList>
    </citation>
    <scope>NUCLEOTIDE SEQUENCE [LARGE SCALE GENOMIC DNA]</scope>
    <source>
        <strain evidence="2">B10K-DU-012-14</strain>
        <tissue evidence="2">Blood</tissue>
    </source>
</reference>
<evidence type="ECO:0000256" key="1">
    <source>
        <dbReference type="SAM" id="Phobius"/>
    </source>
</evidence>
<dbReference type="AlphaFoldDB" id="A0A7L3DLZ8"/>
<dbReference type="PANTHER" id="PTHR31034">
    <property type="entry name" value="TRANSMEMBRANE PROTEIN 101"/>
    <property type="match status" value="1"/>
</dbReference>
<accession>A0A7L3DLZ8</accession>
<keyword evidence="1" id="KW-1133">Transmembrane helix</keyword>
<dbReference type="Pfam" id="PF15111">
    <property type="entry name" value="TMEM101"/>
    <property type="match status" value="1"/>
</dbReference>
<keyword evidence="1" id="KW-0812">Transmembrane</keyword>
<gene>
    <name evidence="2" type="primary">Tmem101</name>
    <name evidence="2" type="ORF">PLUSOC_R08525</name>
</gene>
<feature type="transmembrane region" description="Helical" evidence="1">
    <location>
        <begin position="119"/>
        <end position="138"/>
    </location>
</feature>
<dbReference type="PANTHER" id="PTHR31034:SF2">
    <property type="entry name" value="TRANSMEMBRANE PROTEIN 101"/>
    <property type="match status" value="1"/>
</dbReference>
<evidence type="ECO:0000313" key="3">
    <source>
        <dbReference type="Proteomes" id="UP000519225"/>
    </source>
</evidence>
<feature type="non-terminal residue" evidence="2">
    <location>
        <position position="170"/>
    </location>
</feature>
<comment type="caution">
    <text evidence="2">The sequence shown here is derived from an EMBL/GenBank/DDBJ whole genome shotgun (WGS) entry which is preliminary data.</text>
</comment>
<dbReference type="GO" id="GO:0043123">
    <property type="term" value="P:positive regulation of canonical NF-kappaB signal transduction"/>
    <property type="evidence" value="ECO:0007669"/>
    <property type="project" value="TreeGrafter"/>
</dbReference>
<name>A0A7L3DLZ8_PLUSO</name>
<organism evidence="2 3">
    <name type="scientific">Pluvianellus socialis</name>
    <name type="common">Magellanic plover</name>
    <dbReference type="NCBI Taxonomy" id="227228"/>
    <lineage>
        <taxon>Eukaryota</taxon>
        <taxon>Metazoa</taxon>
        <taxon>Chordata</taxon>
        <taxon>Craniata</taxon>
        <taxon>Vertebrata</taxon>
        <taxon>Euteleostomi</taxon>
        <taxon>Archelosauria</taxon>
        <taxon>Archosauria</taxon>
        <taxon>Dinosauria</taxon>
        <taxon>Saurischia</taxon>
        <taxon>Theropoda</taxon>
        <taxon>Coelurosauria</taxon>
        <taxon>Aves</taxon>
        <taxon>Neognathae</taxon>
        <taxon>Neoaves</taxon>
        <taxon>Charadriiformes</taxon>
        <taxon>Charadriidae</taxon>
        <taxon>Pluvianellus</taxon>
    </lineage>
</organism>
<feature type="transmembrane region" description="Helical" evidence="1">
    <location>
        <begin position="150"/>
        <end position="168"/>
    </location>
</feature>